<accession>A0ABW5UZ65</accession>
<name>A0ABW5UZ65_9MICO</name>
<evidence type="ECO:0000256" key="2">
    <source>
        <dbReference type="ARBA" id="ARBA00022643"/>
    </source>
</evidence>
<proteinExistence type="inferred from homology"/>
<reference evidence="8" key="1">
    <citation type="journal article" date="2019" name="Int. J. Syst. Evol. Microbiol.">
        <title>The Global Catalogue of Microorganisms (GCM) 10K type strain sequencing project: providing services to taxonomists for standard genome sequencing and annotation.</title>
        <authorList>
            <consortium name="The Broad Institute Genomics Platform"/>
            <consortium name="The Broad Institute Genome Sequencing Center for Infectious Disease"/>
            <person name="Wu L."/>
            <person name="Ma J."/>
        </authorList>
    </citation>
    <scope>NUCLEOTIDE SEQUENCE [LARGE SCALE GENOMIC DNA]</scope>
    <source>
        <strain evidence="8">TISTR 1514</strain>
    </source>
</reference>
<dbReference type="InterPro" id="IPR051260">
    <property type="entry name" value="Diverse_substr_monoxygenases"/>
</dbReference>
<evidence type="ECO:0000256" key="4">
    <source>
        <dbReference type="ARBA" id="ARBA00023033"/>
    </source>
</evidence>
<evidence type="ECO:0000313" key="8">
    <source>
        <dbReference type="Proteomes" id="UP001597492"/>
    </source>
</evidence>
<keyword evidence="4" id="KW-0503">Monooxygenase</keyword>
<evidence type="ECO:0000259" key="6">
    <source>
        <dbReference type="Pfam" id="PF00296"/>
    </source>
</evidence>
<dbReference type="PIRSF" id="PIRSF000337">
    <property type="entry name" value="NTA_MOA"/>
    <property type="match status" value="1"/>
</dbReference>
<dbReference type="InterPro" id="IPR016215">
    <property type="entry name" value="NTA_MOA"/>
</dbReference>
<dbReference type="EMBL" id="JBHUNE010000008">
    <property type="protein sequence ID" value="MFD2758997.1"/>
    <property type="molecule type" value="Genomic_DNA"/>
</dbReference>
<dbReference type="Gene3D" id="3.20.20.30">
    <property type="entry name" value="Luciferase-like domain"/>
    <property type="match status" value="1"/>
</dbReference>
<dbReference type="InterPro" id="IPR036661">
    <property type="entry name" value="Luciferase-like_sf"/>
</dbReference>
<dbReference type="InterPro" id="IPR011251">
    <property type="entry name" value="Luciferase-like_dom"/>
</dbReference>
<dbReference type="Proteomes" id="UP001597492">
    <property type="component" value="Unassembled WGS sequence"/>
</dbReference>
<keyword evidence="3" id="KW-0560">Oxidoreductase</keyword>
<dbReference type="PANTHER" id="PTHR30011">
    <property type="entry name" value="ALKANESULFONATE MONOOXYGENASE-RELATED"/>
    <property type="match status" value="1"/>
</dbReference>
<comment type="caution">
    <text evidence="7">The sequence shown here is derived from an EMBL/GenBank/DDBJ whole genome shotgun (WGS) entry which is preliminary data.</text>
</comment>
<dbReference type="RefSeq" id="WP_019617421.1">
    <property type="nucleotide sequence ID" value="NZ_JBHUNE010000008.1"/>
</dbReference>
<feature type="domain" description="Luciferase-like" evidence="6">
    <location>
        <begin position="27"/>
        <end position="376"/>
    </location>
</feature>
<evidence type="ECO:0000256" key="1">
    <source>
        <dbReference type="ARBA" id="ARBA00022630"/>
    </source>
</evidence>
<organism evidence="7 8">
    <name type="scientific">Gulosibacter faecalis</name>
    <dbReference type="NCBI Taxonomy" id="272240"/>
    <lineage>
        <taxon>Bacteria</taxon>
        <taxon>Bacillati</taxon>
        <taxon>Actinomycetota</taxon>
        <taxon>Actinomycetes</taxon>
        <taxon>Micrococcales</taxon>
        <taxon>Microbacteriaceae</taxon>
        <taxon>Gulosibacter</taxon>
    </lineage>
</organism>
<sequence length="440" mass="48610">MSEQHRQIHLAAHFPGVNQQTVWSDPAAGSQIEFESFRRFAEIAERGLMDYLFLAEGLRLRERNGQIHDLDVVGRPNTVSVLSALAAVTKHIGLVGTLTTTYNEPADLARQLRSLDVLSRGRAGWNVVTTTNAFTGANFRKGDHLPHAERYTRAQEMISALEQIWATEQGHTTRLDSRYFDATVPQTLPASPQGRPVLVQAGASGEGRDIAARNVEVVFSMYGSFDDGQQFRSDLDERLEHFGRGRDDLKILPAITLAIGDTPDEAEERAQEICRAQVSDANAIYFMELVWGRDLSDHDPNGALPAFDPVEPTTANGRVPREGDLAARIRQANEWRAEAEAKGLTLRDIAVREYGRPSLVGTPEQIADEMIERVDGRASDGFTLVGHLVPDGLSEFVDRVVPLLQERGAYRTEYPQNATLRDLLGVTAAQPVELEGPVRA</sequence>
<keyword evidence="2" id="KW-0288">FMN</keyword>
<keyword evidence="1" id="KW-0285">Flavoprotein</keyword>
<gene>
    <name evidence="7" type="ORF">ACFSW7_11490</name>
</gene>
<dbReference type="Pfam" id="PF00296">
    <property type="entry name" value="Bac_luciferase"/>
    <property type="match status" value="1"/>
</dbReference>
<protein>
    <submittedName>
        <fullName evidence="7">LLM class flavin-dependent oxidoreductase</fullName>
    </submittedName>
</protein>
<evidence type="ECO:0000313" key="7">
    <source>
        <dbReference type="EMBL" id="MFD2758997.1"/>
    </source>
</evidence>
<dbReference type="PANTHER" id="PTHR30011:SF16">
    <property type="entry name" value="C2H2 FINGER DOMAIN TRANSCRIPTION FACTOR (EUROFUNG)-RELATED"/>
    <property type="match status" value="1"/>
</dbReference>
<dbReference type="SUPFAM" id="SSF51679">
    <property type="entry name" value="Bacterial luciferase-like"/>
    <property type="match status" value="1"/>
</dbReference>
<comment type="similarity">
    <text evidence="5">Belongs to the NtaA/SnaA/DszA monooxygenase family.</text>
</comment>
<evidence type="ECO:0000256" key="5">
    <source>
        <dbReference type="ARBA" id="ARBA00033748"/>
    </source>
</evidence>
<evidence type="ECO:0000256" key="3">
    <source>
        <dbReference type="ARBA" id="ARBA00023002"/>
    </source>
</evidence>
<keyword evidence="8" id="KW-1185">Reference proteome</keyword>